<evidence type="ECO:0008006" key="4">
    <source>
        <dbReference type="Google" id="ProtNLM"/>
    </source>
</evidence>
<dbReference type="OrthoDB" id="10004862at2759"/>
<proteinExistence type="predicted"/>
<protein>
    <recommendedName>
        <fullName evidence="4">Oxidoreductase AflY</fullName>
    </recommendedName>
</protein>
<gene>
    <name evidence="2" type="ORF">CROQUDRAFT_670371</name>
</gene>
<dbReference type="InterPro" id="IPR025337">
    <property type="entry name" value="Questin_oxidase-like"/>
</dbReference>
<keyword evidence="1" id="KW-0560">Oxidoreductase</keyword>
<dbReference type="Proteomes" id="UP000886653">
    <property type="component" value="Unassembled WGS sequence"/>
</dbReference>
<comment type="caution">
    <text evidence="2">The sequence shown here is derived from an EMBL/GenBank/DDBJ whole genome shotgun (WGS) entry which is preliminary data.</text>
</comment>
<reference evidence="2" key="1">
    <citation type="submission" date="2013-11" db="EMBL/GenBank/DDBJ databases">
        <title>Genome sequence of the fusiform rust pathogen reveals effectors for host alternation and coevolution with pine.</title>
        <authorList>
            <consortium name="DOE Joint Genome Institute"/>
            <person name="Smith K."/>
            <person name="Pendleton A."/>
            <person name="Kubisiak T."/>
            <person name="Anderson C."/>
            <person name="Salamov A."/>
            <person name="Aerts A."/>
            <person name="Riley R."/>
            <person name="Clum A."/>
            <person name="Lindquist E."/>
            <person name="Ence D."/>
            <person name="Campbell M."/>
            <person name="Kronenberg Z."/>
            <person name="Feau N."/>
            <person name="Dhillon B."/>
            <person name="Hamelin R."/>
            <person name="Burleigh J."/>
            <person name="Smith J."/>
            <person name="Yandell M."/>
            <person name="Nelson C."/>
            <person name="Grigoriev I."/>
            <person name="Davis J."/>
        </authorList>
    </citation>
    <scope>NUCLEOTIDE SEQUENCE</scope>
    <source>
        <strain evidence="2">G11</strain>
    </source>
</reference>
<organism evidence="2 3">
    <name type="scientific">Cronartium quercuum f. sp. fusiforme G11</name>
    <dbReference type="NCBI Taxonomy" id="708437"/>
    <lineage>
        <taxon>Eukaryota</taxon>
        <taxon>Fungi</taxon>
        <taxon>Dikarya</taxon>
        <taxon>Basidiomycota</taxon>
        <taxon>Pucciniomycotina</taxon>
        <taxon>Pucciniomycetes</taxon>
        <taxon>Pucciniales</taxon>
        <taxon>Coleosporiaceae</taxon>
        <taxon>Cronartium</taxon>
    </lineage>
</organism>
<sequence>MVFVDNTSKSLDKLTAALSETNLAVLRFEPGISSVLVHPGITAASAQATGAALAENTKSFHCFFNDMHFHNHIAHHLLALYSLGASPSVIKAAFENEAPDQRPTLKPVEEILNEGNWTDHLGDDKYYPNYLSFFSSEVRRLGAFEAVKHYLFHQVKGDMLDRSLSGIYHPSLWGYGLEFGVDAIVAEGLAIAAVHNTQLVGLRLSELIITANDDSKGSKPETPKLDLSFQATVQKLREGEVAGQERRPAAGLTAFERVSLEEVCEKKSNELLHWTDQWIFSSNSEWSEIVEKTEELLWLVVAMYASSYQPGPSPRTLDFGLMHCVTSFIFLPTILRILDKGSQKTILISFFRSVLALWIAQGRPPLNLAKELRPKETDVEVDSKRNWQSIITSAAMHPDEHTTKTIRTLVWASQTFGRAPKGVYSSGLPGSDELDGSIFYQTAVKTLDKHEWNHDLKHGRIPFKWY</sequence>
<evidence type="ECO:0000313" key="3">
    <source>
        <dbReference type="Proteomes" id="UP000886653"/>
    </source>
</evidence>
<dbReference type="EMBL" id="MU167244">
    <property type="protein sequence ID" value="KAG0147796.1"/>
    <property type="molecule type" value="Genomic_DNA"/>
</dbReference>
<keyword evidence="3" id="KW-1185">Reference proteome</keyword>
<evidence type="ECO:0000313" key="2">
    <source>
        <dbReference type="EMBL" id="KAG0147796.1"/>
    </source>
</evidence>
<dbReference type="AlphaFoldDB" id="A0A9P6NQN1"/>
<evidence type="ECO:0000256" key="1">
    <source>
        <dbReference type="ARBA" id="ARBA00023002"/>
    </source>
</evidence>
<name>A0A9P6NQN1_9BASI</name>
<dbReference type="PANTHER" id="PTHR35870:SF1">
    <property type="entry name" value="PROTEIN, PUTATIVE (AFU_ORTHOLOGUE AFUA_5G03330)-RELATED"/>
    <property type="match status" value="1"/>
</dbReference>
<dbReference type="PANTHER" id="PTHR35870">
    <property type="entry name" value="PROTEIN, PUTATIVE (AFU_ORTHOLOGUE AFUA_5G03330)-RELATED"/>
    <property type="match status" value="1"/>
</dbReference>
<accession>A0A9P6NQN1</accession>
<dbReference type="Pfam" id="PF14027">
    <property type="entry name" value="Questin_oxidase"/>
    <property type="match status" value="1"/>
</dbReference>
<dbReference type="GO" id="GO:0016491">
    <property type="term" value="F:oxidoreductase activity"/>
    <property type="evidence" value="ECO:0007669"/>
    <property type="project" value="UniProtKB-KW"/>
</dbReference>